<dbReference type="AlphaFoldDB" id="A0A830H9H9"/>
<dbReference type="GO" id="GO:0008893">
    <property type="term" value="F:guanosine-3',5'-bis(diphosphate) 3'-diphosphatase activity"/>
    <property type="evidence" value="ECO:0007669"/>
    <property type="project" value="TreeGrafter"/>
</dbReference>
<evidence type="ECO:0000313" key="5">
    <source>
        <dbReference type="Proteomes" id="UP000660262"/>
    </source>
</evidence>
<evidence type="ECO:0000256" key="1">
    <source>
        <dbReference type="ARBA" id="ARBA00022801"/>
    </source>
</evidence>
<feature type="domain" description="Nudix hydrolase" evidence="3">
    <location>
        <begin position="128"/>
        <end position="282"/>
    </location>
</feature>
<comment type="caution">
    <text evidence="4">The sequence shown here is derived from an EMBL/GenBank/DDBJ whole genome shotgun (WGS) entry which is preliminary data.</text>
</comment>
<evidence type="ECO:0000256" key="2">
    <source>
        <dbReference type="SAM" id="MobiDB-lite"/>
    </source>
</evidence>
<dbReference type="Proteomes" id="UP000660262">
    <property type="component" value="Unassembled WGS sequence"/>
</dbReference>
<dbReference type="PROSITE" id="PS51462">
    <property type="entry name" value="NUDIX"/>
    <property type="match status" value="1"/>
</dbReference>
<dbReference type="InterPro" id="IPR015797">
    <property type="entry name" value="NUDIX_hydrolase-like_dom_sf"/>
</dbReference>
<keyword evidence="1" id="KW-0378">Hydrolase</keyword>
<dbReference type="GO" id="GO:0019693">
    <property type="term" value="P:ribose phosphate metabolic process"/>
    <property type="evidence" value="ECO:0007669"/>
    <property type="project" value="TreeGrafter"/>
</dbReference>
<dbReference type="OrthoDB" id="276276at2759"/>
<gene>
    <name evidence="4" type="ORF">PPROV_000137600</name>
</gene>
<name>A0A830H9H9_9CHLO</name>
<dbReference type="PANTHER" id="PTHR11839:SF22">
    <property type="entry name" value="NUDIX HYDROLASE 26, CHLOROPLASTIC"/>
    <property type="match status" value="1"/>
</dbReference>
<dbReference type="GO" id="GO:0006753">
    <property type="term" value="P:nucleoside phosphate metabolic process"/>
    <property type="evidence" value="ECO:0007669"/>
    <property type="project" value="TreeGrafter"/>
</dbReference>
<dbReference type="Pfam" id="PF00293">
    <property type="entry name" value="NUDIX"/>
    <property type="match status" value="1"/>
</dbReference>
<dbReference type="PANTHER" id="PTHR11839">
    <property type="entry name" value="UDP/ADP-SUGAR PYROPHOSPHATASE"/>
    <property type="match status" value="1"/>
</dbReference>
<sequence length="311" mass="35559">MNTHPRTPSFKLSSKAAPRPRASLGRLRDVSVQVAQLPRSAQHTRVGGGYRGNNNHAKEQHADDAFYGDDAGSHPALAGWKYFEMLRRYTPPAAETAERRRVPTAVRDAPHNNVVTLPTAAKPRHHKLYRLNIGICLCNEYNEVFVARRSDDGASWQMPQGGIRLGESPLDACIRELTEETGLRGEHVEFVQESRRWLRYCHDFSCHDDLTGKFTDFDGQSQRWFLFRLRPGAEASIDLEAEWKRTGGLEAPEFTEWRWMDLSNIPDQVPPFKRSVYRRVADEFGLTFSLMSIDMDDDTLLEKERRSARSS</sequence>
<organism evidence="4 5">
    <name type="scientific">Pycnococcus provasolii</name>
    <dbReference type="NCBI Taxonomy" id="41880"/>
    <lineage>
        <taxon>Eukaryota</taxon>
        <taxon>Viridiplantae</taxon>
        <taxon>Chlorophyta</taxon>
        <taxon>Pseudoscourfieldiophyceae</taxon>
        <taxon>Pseudoscourfieldiales</taxon>
        <taxon>Pycnococcaceae</taxon>
        <taxon>Pycnococcus</taxon>
    </lineage>
</organism>
<feature type="compositionally biased region" description="Polar residues" evidence="2">
    <location>
        <begin position="1"/>
        <end position="12"/>
    </location>
</feature>
<dbReference type="PROSITE" id="PS00893">
    <property type="entry name" value="NUDIX_BOX"/>
    <property type="match status" value="1"/>
</dbReference>
<dbReference type="SUPFAM" id="SSF55811">
    <property type="entry name" value="Nudix"/>
    <property type="match status" value="1"/>
</dbReference>
<reference evidence="4" key="1">
    <citation type="submission" date="2020-10" db="EMBL/GenBank/DDBJ databases">
        <title>Unveiling of a novel bifunctional photoreceptor, Dualchrome1, isolated from a cosmopolitan green alga.</title>
        <authorList>
            <person name="Suzuki S."/>
            <person name="Kawachi M."/>
        </authorList>
    </citation>
    <scope>NUCLEOTIDE SEQUENCE</scope>
    <source>
        <strain evidence="4">NIES 2893</strain>
    </source>
</reference>
<dbReference type="InterPro" id="IPR000086">
    <property type="entry name" value="NUDIX_hydrolase_dom"/>
</dbReference>
<dbReference type="InterPro" id="IPR022927">
    <property type="entry name" value="RppH"/>
</dbReference>
<dbReference type="CDD" id="cd03671">
    <property type="entry name" value="NUDIX_Ap4A_hydrolase_plant_like"/>
    <property type="match status" value="1"/>
</dbReference>
<evidence type="ECO:0000259" key="3">
    <source>
        <dbReference type="PROSITE" id="PS51462"/>
    </source>
</evidence>
<accession>A0A830H9H9</accession>
<dbReference type="GO" id="GO:0034432">
    <property type="term" value="F:bis(5'-adenosyl)-pentaphosphatase activity"/>
    <property type="evidence" value="ECO:0007669"/>
    <property type="project" value="TreeGrafter"/>
</dbReference>
<protein>
    <recommendedName>
        <fullName evidence="3">Nudix hydrolase domain-containing protein</fullName>
    </recommendedName>
</protein>
<dbReference type="NCBIfam" id="NF001938">
    <property type="entry name" value="PRK00714.1-5"/>
    <property type="match status" value="1"/>
</dbReference>
<dbReference type="EMBL" id="BNJQ01000003">
    <property type="protein sequence ID" value="GHP02620.1"/>
    <property type="molecule type" value="Genomic_DNA"/>
</dbReference>
<evidence type="ECO:0000313" key="4">
    <source>
        <dbReference type="EMBL" id="GHP02620.1"/>
    </source>
</evidence>
<proteinExistence type="predicted"/>
<dbReference type="Gene3D" id="3.90.79.10">
    <property type="entry name" value="Nucleoside Triphosphate Pyrophosphohydrolase"/>
    <property type="match status" value="1"/>
</dbReference>
<keyword evidence="5" id="KW-1185">Reference proteome</keyword>
<feature type="region of interest" description="Disordered" evidence="2">
    <location>
        <begin position="1"/>
        <end position="57"/>
    </location>
</feature>
<dbReference type="InterPro" id="IPR020084">
    <property type="entry name" value="NUDIX_hydrolase_CS"/>
</dbReference>